<evidence type="ECO:0000256" key="6">
    <source>
        <dbReference type="ARBA" id="ARBA00023180"/>
    </source>
</evidence>
<keyword evidence="3" id="KW-0732">Signal</keyword>
<dbReference type="Proteomes" id="UP001529510">
    <property type="component" value="Unassembled WGS sequence"/>
</dbReference>
<dbReference type="InterPro" id="IPR003598">
    <property type="entry name" value="Ig_sub2"/>
</dbReference>
<feature type="domain" description="Ig-like" evidence="8">
    <location>
        <begin position="2"/>
        <end position="88"/>
    </location>
</feature>
<dbReference type="GO" id="GO:0005886">
    <property type="term" value="C:plasma membrane"/>
    <property type="evidence" value="ECO:0007669"/>
    <property type="project" value="UniProtKB-SubCell"/>
</dbReference>
<evidence type="ECO:0000313" key="9">
    <source>
        <dbReference type="EMBL" id="KAL0202336.1"/>
    </source>
</evidence>
<evidence type="ECO:0000259" key="8">
    <source>
        <dbReference type="PROSITE" id="PS50835"/>
    </source>
</evidence>
<dbReference type="EMBL" id="JAMKFB020000001">
    <property type="protein sequence ID" value="KAL0202336.1"/>
    <property type="molecule type" value="Genomic_DNA"/>
</dbReference>
<keyword evidence="4" id="KW-0472">Membrane</keyword>
<sequence length="88" mass="9352">PPYATTLTDETVARPGDALRVQCLAHGTHPIRFRWTRVGGASMSPGAETTKDGVLKIAQLKVTDSGTYKCVATNHVGSSEALTKVTVR</sequence>
<dbReference type="SMART" id="SM00408">
    <property type="entry name" value="IGc2"/>
    <property type="match status" value="1"/>
</dbReference>
<keyword evidence="2" id="KW-1003">Cell membrane</keyword>
<dbReference type="SMART" id="SM00409">
    <property type="entry name" value="IG"/>
    <property type="match status" value="1"/>
</dbReference>
<dbReference type="PROSITE" id="PS50835">
    <property type="entry name" value="IG_LIKE"/>
    <property type="match status" value="1"/>
</dbReference>
<evidence type="ECO:0000313" key="10">
    <source>
        <dbReference type="Proteomes" id="UP001529510"/>
    </source>
</evidence>
<dbReference type="Gene3D" id="2.60.40.10">
    <property type="entry name" value="Immunoglobulins"/>
    <property type="match status" value="1"/>
</dbReference>
<dbReference type="InterPro" id="IPR013783">
    <property type="entry name" value="Ig-like_fold"/>
</dbReference>
<proteinExistence type="predicted"/>
<evidence type="ECO:0000256" key="7">
    <source>
        <dbReference type="ARBA" id="ARBA00023319"/>
    </source>
</evidence>
<evidence type="ECO:0000256" key="3">
    <source>
        <dbReference type="ARBA" id="ARBA00022729"/>
    </source>
</evidence>
<evidence type="ECO:0000256" key="1">
    <source>
        <dbReference type="ARBA" id="ARBA00004236"/>
    </source>
</evidence>
<accession>A0ABD0RWA0</accession>
<dbReference type="Pfam" id="PF13927">
    <property type="entry name" value="Ig_3"/>
    <property type="match status" value="1"/>
</dbReference>
<dbReference type="InterPro" id="IPR003599">
    <property type="entry name" value="Ig_sub"/>
</dbReference>
<feature type="non-terminal residue" evidence="9">
    <location>
        <position position="88"/>
    </location>
</feature>
<feature type="non-terminal residue" evidence="9">
    <location>
        <position position="1"/>
    </location>
</feature>
<comment type="subcellular location">
    <subcellularLocation>
        <location evidence="1">Cell membrane</location>
    </subcellularLocation>
</comment>
<keyword evidence="6" id="KW-0325">Glycoprotein</keyword>
<dbReference type="InterPro" id="IPR036179">
    <property type="entry name" value="Ig-like_dom_sf"/>
</dbReference>
<organism evidence="9 10">
    <name type="scientific">Cirrhinus mrigala</name>
    <name type="common">Mrigala</name>
    <dbReference type="NCBI Taxonomy" id="683832"/>
    <lineage>
        <taxon>Eukaryota</taxon>
        <taxon>Metazoa</taxon>
        <taxon>Chordata</taxon>
        <taxon>Craniata</taxon>
        <taxon>Vertebrata</taxon>
        <taxon>Euteleostomi</taxon>
        <taxon>Actinopterygii</taxon>
        <taxon>Neopterygii</taxon>
        <taxon>Teleostei</taxon>
        <taxon>Ostariophysi</taxon>
        <taxon>Cypriniformes</taxon>
        <taxon>Cyprinidae</taxon>
        <taxon>Labeoninae</taxon>
        <taxon>Labeonini</taxon>
        <taxon>Cirrhinus</taxon>
    </lineage>
</organism>
<evidence type="ECO:0000256" key="4">
    <source>
        <dbReference type="ARBA" id="ARBA00023136"/>
    </source>
</evidence>
<dbReference type="AlphaFoldDB" id="A0ABD0RWA0"/>
<reference evidence="9 10" key="1">
    <citation type="submission" date="2024-05" db="EMBL/GenBank/DDBJ databases">
        <title>Genome sequencing and assembly of Indian major carp, Cirrhinus mrigala (Hamilton, 1822).</title>
        <authorList>
            <person name="Mohindra V."/>
            <person name="Chowdhury L.M."/>
            <person name="Lal K."/>
            <person name="Jena J.K."/>
        </authorList>
    </citation>
    <scope>NUCLEOTIDE SEQUENCE [LARGE SCALE GENOMIC DNA]</scope>
    <source>
        <strain evidence="9">CM1030</strain>
        <tissue evidence="9">Blood</tissue>
    </source>
</reference>
<dbReference type="InterPro" id="IPR007110">
    <property type="entry name" value="Ig-like_dom"/>
</dbReference>
<evidence type="ECO:0000256" key="5">
    <source>
        <dbReference type="ARBA" id="ARBA00023157"/>
    </source>
</evidence>
<gene>
    <name evidence="9" type="ORF">M9458_000354</name>
</gene>
<comment type="caution">
    <text evidence="9">The sequence shown here is derived from an EMBL/GenBank/DDBJ whole genome shotgun (WGS) entry which is preliminary data.</text>
</comment>
<dbReference type="PANTHER" id="PTHR45889">
    <property type="entry name" value="IG-LIKE DOMAIN-CONTAINING PROTEIN"/>
    <property type="match status" value="1"/>
</dbReference>
<dbReference type="SUPFAM" id="SSF48726">
    <property type="entry name" value="Immunoglobulin"/>
    <property type="match status" value="1"/>
</dbReference>
<name>A0ABD0RWA0_CIRMR</name>
<protein>
    <recommendedName>
        <fullName evidence="8">Ig-like domain-containing protein</fullName>
    </recommendedName>
</protein>
<keyword evidence="7" id="KW-0393">Immunoglobulin domain</keyword>
<keyword evidence="5" id="KW-1015">Disulfide bond</keyword>
<dbReference type="PANTHER" id="PTHR45889:SF8">
    <property type="entry name" value="IG-LIKE DOMAIN-CONTAINING PROTEIN"/>
    <property type="match status" value="1"/>
</dbReference>
<dbReference type="FunFam" id="2.60.40.10:FF:000357">
    <property type="entry name" value="Fc receptor like 1"/>
    <property type="match status" value="1"/>
</dbReference>
<evidence type="ECO:0000256" key="2">
    <source>
        <dbReference type="ARBA" id="ARBA00022475"/>
    </source>
</evidence>
<keyword evidence="10" id="KW-1185">Reference proteome</keyword>